<evidence type="ECO:0000256" key="11">
    <source>
        <dbReference type="PIRSR" id="PIRSR001399-2"/>
    </source>
</evidence>
<dbReference type="RefSeq" id="WP_156714016.1">
    <property type="nucleotide sequence ID" value="NZ_WPHG01000004.1"/>
</dbReference>
<evidence type="ECO:0000256" key="12">
    <source>
        <dbReference type="PIRSR" id="PIRSR001399-3"/>
    </source>
</evidence>
<keyword evidence="7 9" id="KW-0057">Aromatic amino acid biosynthesis</keyword>
<dbReference type="InterPro" id="IPR001874">
    <property type="entry name" value="DHquinase_II"/>
</dbReference>
<evidence type="ECO:0000256" key="10">
    <source>
        <dbReference type="PIRSR" id="PIRSR001399-1"/>
    </source>
</evidence>
<name>A0A844QKD7_9HYPH</name>
<dbReference type="InterPro" id="IPR018509">
    <property type="entry name" value="DHquinase_II_CS"/>
</dbReference>
<reference evidence="13 14" key="1">
    <citation type="submission" date="2019-12" db="EMBL/GenBank/DDBJ databases">
        <title>Nitratireductor arenosus sp. nov., Isolated from sea sand, Jeju island, South Korea.</title>
        <authorList>
            <person name="Kim W."/>
        </authorList>
    </citation>
    <scope>NUCLEOTIDE SEQUENCE [LARGE SCALE GENOMIC DNA]</scope>
    <source>
        <strain evidence="13 14">CAU 1489</strain>
    </source>
</reference>
<evidence type="ECO:0000256" key="5">
    <source>
        <dbReference type="ARBA" id="ARBA00011193"/>
    </source>
</evidence>
<evidence type="ECO:0000313" key="13">
    <source>
        <dbReference type="EMBL" id="MVA99054.1"/>
    </source>
</evidence>
<feature type="binding site" evidence="9 11">
    <location>
        <begin position="102"/>
        <end position="103"/>
    </location>
    <ligand>
        <name>substrate</name>
    </ligand>
</feature>
<dbReference type="UniPathway" id="UPA00053">
    <property type="reaction ID" value="UER00086"/>
</dbReference>
<feature type="binding site" evidence="9 11">
    <location>
        <position position="112"/>
    </location>
    <ligand>
        <name>substrate</name>
    </ligand>
</feature>
<dbReference type="Gene3D" id="3.40.50.9100">
    <property type="entry name" value="Dehydroquinase, class II"/>
    <property type="match status" value="1"/>
</dbReference>
<comment type="subunit">
    <text evidence="5 9">Homododecamer.</text>
</comment>
<comment type="catalytic activity">
    <reaction evidence="1 9">
        <text>3-dehydroquinate = 3-dehydroshikimate + H2O</text>
        <dbReference type="Rhea" id="RHEA:21096"/>
        <dbReference type="ChEBI" id="CHEBI:15377"/>
        <dbReference type="ChEBI" id="CHEBI:16630"/>
        <dbReference type="ChEBI" id="CHEBI:32364"/>
        <dbReference type="EC" id="4.2.1.10"/>
    </reaction>
</comment>
<evidence type="ECO:0000256" key="1">
    <source>
        <dbReference type="ARBA" id="ARBA00001864"/>
    </source>
</evidence>
<evidence type="ECO:0000256" key="2">
    <source>
        <dbReference type="ARBA" id="ARBA00003924"/>
    </source>
</evidence>
<feature type="binding site" evidence="9 11">
    <location>
        <position position="81"/>
    </location>
    <ligand>
        <name>substrate</name>
    </ligand>
</feature>
<dbReference type="PIRSF" id="PIRSF001399">
    <property type="entry name" value="DHquinase_II"/>
    <property type="match status" value="1"/>
</dbReference>
<dbReference type="PANTHER" id="PTHR21272">
    <property type="entry name" value="CATABOLIC 3-DEHYDROQUINASE"/>
    <property type="match status" value="1"/>
</dbReference>
<dbReference type="GO" id="GO:0009073">
    <property type="term" value="P:aromatic amino acid family biosynthetic process"/>
    <property type="evidence" value="ECO:0007669"/>
    <property type="project" value="UniProtKB-KW"/>
</dbReference>
<dbReference type="PANTHER" id="PTHR21272:SF3">
    <property type="entry name" value="CATABOLIC 3-DEHYDROQUINASE"/>
    <property type="match status" value="1"/>
</dbReference>
<comment type="function">
    <text evidence="2 9">Catalyzes a trans-dehydration via an enolate intermediate.</text>
</comment>
<feature type="active site" description="Proton donor" evidence="9 10">
    <location>
        <position position="101"/>
    </location>
</feature>
<comment type="caution">
    <text evidence="13">The sequence shown here is derived from an EMBL/GenBank/DDBJ whole genome shotgun (WGS) entry which is preliminary data.</text>
</comment>
<dbReference type="NCBIfam" id="NF003805">
    <property type="entry name" value="PRK05395.1-2"/>
    <property type="match status" value="1"/>
</dbReference>
<dbReference type="Pfam" id="PF01220">
    <property type="entry name" value="DHquinase_II"/>
    <property type="match status" value="1"/>
</dbReference>
<dbReference type="GO" id="GO:0008652">
    <property type="term" value="P:amino acid biosynthetic process"/>
    <property type="evidence" value="ECO:0007669"/>
    <property type="project" value="UniProtKB-KW"/>
</dbReference>
<dbReference type="GO" id="GO:0009423">
    <property type="term" value="P:chorismate biosynthetic process"/>
    <property type="evidence" value="ECO:0007669"/>
    <property type="project" value="UniProtKB-UniRule"/>
</dbReference>
<dbReference type="CDD" id="cd00466">
    <property type="entry name" value="DHQase_II"/>
    <property type="match status" value="1"/>
</dbReference>
<dbReference type="NCBIfam" id="NF003807">
    <property type="entry name" value="PRK05395.1-4"/>
    <property type="match status" value="1"/>
</dbReference>
<feature type="binding site" evidence="9 11">
    <location>
        <position position="75"/>
    </location>
    <ligand>
        <name>substrate</name>
    </ligand>
</feature>
<dbReference type="NCBIfam" id="NF003806">
    <property type="entry name" value="PRK05395.1-3"/>
    <property type="match status" value="1"/>
</dbReference>
<dbReference type="EC" id="4.2.1.10" evidence="6 9"/>
<gene>
    <name evidence="9 13" type="primary">aroQ</name>
    <name evidence="13" type="ORF">GN330_17535</name>
</gene>
<keyword evidence="14" id="KW-1185">Reference proteome</keyword>
<keyword evidence="8 9" id="KW-0456">Lyase</keyword>
<evidence type="ECO:0000313" key="14">
    <source>
        <dbReference type="Proteomes" id="UP000463224"/>
    </source>
</evidence>
<dbReference type="AlphaFoldDB" id="A0A844QKD7"/>
<proteinExistence type="inferred from homology"/>
<sequence>MSRTVYVLNGPNLNMLGKREPSIYGKKSLADIEADCRETGAELGLTIEFRQSNHEGELVDWIQEAGDKAAAIIINPGAYSHTSIAIHDAIRAAGLPVAEVHLSNIHARESFRHTSYVSPVAAGVICGFGPVVYTLALQALAARV</sequence>
<dbReference type="NCBIfam" id="TIGR01088">
    <property type="entry name" value="aroQ"/>
    <property type="match status" value="1"/>
</dbReference>
<evidence type="ECO:0000256" key="4">
    <source>
        <dbReference type="ARBA" id="ARBA00011037"/>
    </source>
</evidence>
<evidence type="ECO:0000256" key="3">
    <source>
        <dbReference type="ARBA" id="ARBA00004902"/>
    </source>
</evidence>
<organism evidence="13 14">
    <name type="scientific">Nitratireductor arenosus</name>
    <dbReference type="NCBI Taxonomy" id="2682096"/>
    <lineage>
        <taxon>Bacteria</taxon>
        <taxon>Pseudomonadati</taxon>
        <taxon>Pseudomonadota</taxon>
        <taxon>Alphaproteobacteria</taxon>
        <taxon>Hyphomicrobiales</taxon>
        <taxon>Phyllobacteriaceae</taxon>
        <taxon>Nitratireductor</taxon>
    </lineage>
</organism>
<dbReference type="SUPFAM" id="SSF52304">
    <property type="entry name" value="Type II 3-dehydroquinate dehydratase"/>
    <property type="match status" value="1"/>
</dbReference>
<feature type="active site" description="Proton acceptor" evidence="9 10">
    <location>
        <position position="24"/>
    </location>
</feature>
<dbReference type="PROSITE" id="PS01029">
    <property type="entry name" value="DEHYDROQUINASE_II"/>
    <property type="match status" value="1"/>
</dbReference>
<evidence type="ECO:0000256" key="7">
    <source>
        <dbReference type="ARBA" id="ARBA00023141"/>
    </source>
</evidence>
<feature type="site" description="Transition state stabilizer" evidence="9 12">
    <location>
        <position position="19"/>
    </location>
</feature>
<dbReference type="InterPro" id="IPR036441">
    <property type="entry name" value="DHquinase_II_sf"/>
</dbReference>
<dbReference type="EMBL" id="WPHG01000004">
    <property type="protein sequence ID" value="MVA99054.1"/>
    <property type="molecule type" value="Genomic_DNA"/>
</dbReference>
<dbReference type="GO" id="GO:0003855">
    <property type="term" value="F:3-dehydroquinate dehydratase activity"/>
    <property type="evidence" value="ECO:0007669"/>
    <property type="project" value="UniProtKB-UniRule"/>
</dbReference>
<comment type="pathway">
    <text evidence="3 9">Metabolic intermediate biosynthesis; chorismate biosynthesis; chorismate from D-erythrose 4-phosphate and phosphoenolpyruvate: step 3/7.</text>
</comment>
<keyword evidence="9" id="KW-0028">Amino-acid biosynthesis</keyword>
<dbReference type="Proteomes" id="UP000463224">
    <property type="component" value="Unassembled WGS sequence"/>
</dbReference>
<accession>A0A844QKD7</accession>
<feature type="binding site" evidence="9 11">
    <location>
        <position position="88"/>
    </location>
    <ligand>
        <name>substrate</name>
    </ligand>
</feature>
<evidence type="ECO:0000256" key="8">
    <source>
        <dbReference type="ARBA" id="ARBA00023239"/>
    </source>
</evidence>
<protein>
    <recommendedName>
        <fullName evidence="6 9">3-dehydroquinate dehydratase</fullName>
        <shortName evidence="9">3-dehydroquinase</shortName>
        <ecNumber evidence="6 9">4.2.1.10</ecNumber>
    </recommendedName>
    <alternativeName>
        <fullName evidence="9">Type II DHQase</fullName>
    </alternativeName>
</protein>
<dbReference type="GO" id="GO:0019631">
    <property type="term" value="P:quinate catabolic process"/>
    <property type="evidence" value="ECO:0007669"/>
    <property type="project" value="TreeGrafter"/>
</dbReference>
<dbReference type="HAMAP" id="MF_00169">
    <property type="entry name" value="AroQ"/>
    <property type="match status" value="1"/>
</dbReference>
<evidence type="ECO:0000256" key="6">
    <source>
        <dbReference type="ARBA" id="ARBA00012060"/>
    </source>
</evidence>
<comment type="similarity">
    <text evidence="4 9">Belongs to the type-II 3-dehydroquinase family.</text>
</comment>
<evidence type="ECO:0000256" key="9">
    <source>
        <dbReference type="HAMAP-Rule" id="MF_00169"/>
    </source>
</evidence>